<keyword evidence="4" id="KW-1185">Reference proteome</keyword>
<feature type="signal peptide" evidence="2">
    <location>
        <begin position="1"/>
        <end position="24"/>
    </location>
</feature>
<protein>
    <submittedName>
        <fullName evidence="3">Uncharacterized protein</fullName>
    </submittedName>
</protein>
<feature type="region of interest" description="Disordered" evidence="1">
    <location>
        <begin position="41"/>
        <end position="79"/>
    </location>
</feature>
<proteinExistence type="predicted"/>
<dbReference type="Proteomes" id="UP001163828">
    <property type="component" value="Unassembled WGS sequence"/>
</dbReference>
<sequence>MASPIQSSWLSFCILNQLTSILTALVLHPKLKEKVAPKKEALTKRKLKSRERKALLPPSRSQIGTTMFKDKPQRPPCATPLLLQRNSQFNLSRHHRKSALQEPCRVLYHQPNTFPESA</sequence>
<dbReference type="EMBL" id="MU790573">
    <property type="protein sequence ID" value="KAJ3997817.1"/>
    <property type="molecule type" value="Genomic_DNA"/>
</dbReference>
<organism evidence="3 4">
    <name type="scientific">Lentinula boryana</name>
    <dbReference type="NCBI Taxonomy" id="40481"/>
    <lineage>
        <taxon>Eukaryota</taxon>
        <taxon>Fungi</taxon>
        <taxon>Dikarya</taxon>
        <taxon>Basidiomycota</taxon>
        <taxon>Agaricomycotina</taxon>
        <taxon>Agaricomycetes</taxon>
        <taxon>Agaricomycetidae</taxon>
        <taxon>Agaricales</taxon>
        <taxon>Marasmiineae</taxon>
        <taxon>Omphalotaceae</taxon>
        <taxon>Lentinula</taxon>
    </lineage>
</organism>
<feature type="chain" id="PRO_5047285652" evidence="2">
    <location>
        <begin position="25"/>
        <end position="118"/>
    </location>
</feature>
<keyword evidence="2" id="KW-0732">Signal</keyword>
<gene>
    <name evidence="3" type="ORF">F5050DRAFT_1356402</name>
</gene>
<accession>A0ABQ8QH62</accession>
<evidence type="ECO:0000313" key="3">
    <source>
        <dbReference type="EMBL" id="KAJ3997817.1"/>
    </source>
</evidence>
<evidence type="ECO:0000256" key="1">
    <source>
        <dbReference type="SAM" id="MobiDB-lite"/>
    </source>
</evidence>
<reference evidence="3" key="1">
    <citation type="submission" date="2022-08" db="EMBL/GenBank/DDBJ databases">
        <authorList>
            <consortium name="DOE Joint Genome Institute"/>
            <person name="Min B."/>
            <person name="Riley R."/>
            <person name="Sierra-Patev S."/>
            <person name="Naranjo-Ortiz M."/>
            <person name="Looney B."/>
            <person name="Konkel Z."/>
            <person name="Slot J.C."/>
            <person name="Sakamoto Y."/>
            <person name="Steenwyk J.L."/>
            <person name="Rokas A."/>
            <person name="Carro J."/>
            <person name="Camarero S."/>
            <person name="Ferreira P."/>
            <person name="Molpeceres G."/>
            <person name="Ruiz-Duenas F.J."/>
            <person name="Serrano A."/>
            <person name="Henrissat B."/>
            <person name="Drula E."/>
            <person name="Hughes K.W."/>
            <person name="Mata J.L."/>
            <person name="Ishikawa N.K."/>
            <person name="Vargas-Isla R."/>
            <person name="Ushijima S."/>
            <person name="Smith C.A."/>
            <person name="Ahrendt S."/>
            <person name="Andreopoulos W."/>
            <person name="He G."/>
            <person name="Labutti K."/>
            <person name="Lipzen A."/>
            <person name="Ng V."/>
            <person name="Sandor L."/>
            <person name="Barry K."/>
            <person name="Martinez A.T."/>
            <person name="Xiao Y."/>
            <person name="Gibbons J.G."/>
            <person name="Terashima K."/>
            <person name="Hibbett D.S."/>
            <person name="Grigoriev I.V."/>
        </authorList>
    </citation>
    <scope>NUCLEOTIDE SEQUENCE</scope>
    <source>
        <strain evidence="3">TFB10827</strain>
    </source>
</reference>
<evidence type="ECO:0000256" key="2">
    <source>
        <dbReference type="SAM" id="SignalP"/>
    </source>
</evidence>
<name>A0ABQ8QH62_9AGAR</name>
<evidence type="ECO:0000313" key="4">
    <source>
        <dbReference type="Proteomes" id="UP001163828"/>
    </source>
</evidence>
<comment type="caution">
    <text evidence="3">The sequence shown here is derived from an EMBL/GenBank/DDBJ whole genome shotgun (WGS) entry which is preliminary data.</text>
</comment>